<dbReference type="EMBL" id="CAJNIZ010045542">
    <property type="protein sequence ID" value="CAE7723248.1"/>
    <property type="molecule type" value="Genomic_DNA"/>
</dbReference>
<name>A0A812XGG3_SYMPI</name>
<proteinExistence type="inferred from homology"/>
<evidence type="ECO:0000313" key="4">
    <source>
        <dbReference type="EMBL" id="CAE7723248.1"/>
    </source>
</evidence>
<dbReference type="FunFam" id="3.90.640.10:FF:000007">
    <property type="entry name" value="Actin like 7B"/>
    <property type="match status" value="1"/>
</dbReference>
<dbReference type="Gene3D" id="3.30.420.40">
    <property type="match status" value="2"/>
</dbReference>
<dbReference type="InterPro" id="IPR043129">
    <property type="entry name" value="ATPase_NBD"/>
</dbReference>
<evidence type="ECO:0000256" key="3">
    <source>
        <dbReference type="RuleBase" id="RU000487"/>
    </source>
</evidence>
<reference evidence="4" key="1">
    <citation type="submission" date="2021-02" db="EMBL/GenBank/DDBJ databases">
        <authorList>
            <person name="Dougan E. K."/>
            <person name="Rhodes N."/>
            <person name="Thang M."/>
            <person name="Chan C."/>
        </authorList>
    </citation>
    <scope>NUCLEOTIDE SEQUENCE</scope>
</reference>
<keyword evidence="1" id="KW-0378">Hydrolase</keyword>
<protein>
    <submittedName>
        <fullName evidence="4">ACT1 protein</fullName>
    </submittedName>
</protein>
<sequence length="282" mass="32050">LVTNWDDMEKTPGYGVTPSATNCASIRACTRCYSLRLPGQALKAPEACGTRLAARREFPVLHVFVIRSWLIVVPKYLRPHAVRRLELGGRDLNEYLLKVLAKKDFKFTTSFEKAIVADLKEKLCYVCRDYQSEEMKVRCQEFKDRPFELPDGSVVMVGPERFRCPEMLFQPSLFGKDEIGIQRLLYQAIRSCNLNIRGDLAGNVVLAGGSSLFDGMPERIRVELEALVEGRVIVKVTAEPMRKYCTWMGGSLLASLGTFQHMWIAREEYDDEGPEIVHGRCY</sequence>
<accession>A0A812XGG3</accession>
<dbReference type="Pfam" id="PF00022">
    <property type="entry name" value="Actin"/>
    <property type="match status" value="1"/>
</dbReference>
<dbReference type="InterPro" id="IPR004001">
    <property type="entry name" value="Actin_CS"/>
</dbReference>
<gene>
    <name evidence="4" type="primary">ACT1</name>
    <name evidence="4" type="ORF">SPIL2461_LOCUS20646</name>
</gene>
<keyword evidence="5" id="KW-1185">Reference proteome</keyword>
<evidence type="ECO:0000313" key="5">
    <source>
        <dbReference type="Proteomes" id="UP000649617"/>
    </source>
</evidence>
<evidence type="ECO:0000256" key="2">
    <source>
        <dbReference type="ARBA" id="ARBA00049360"/>
    </source>
</evidence>
<dbReference type="AlphaFoldDB" id="A0A812XGG3"/>
<dbReference type="SMART" id="SM00268">
    <property type="entry name" value="ACTIN"/>
    <property type="match status" value="1"/>
</dbReference>
<comment type="similarity">
    <text evidence="3">Belongs to the actin family.</text>
</comment>
<dbReference type="SUPFAM" id="SSF53067">
    <property type="entry name" value="Actin-like ATPase domain"/>
    <property type="match status" value="1"/>
</dbReference>
<organism evidence="4 5">
    <name type="scientific">Symbiodinium pilosum</name>
    <name type="common">Dinoflagellate</name>
    <dbReference type="NCBI Taxonomy" id="2952"/>
    <lineage>
        <taxon>Eukaryota</taxon>
        <taxon>Sar</taxon>
        <taxon>Alveolata</taxon>
        <taxon>Dinophyceae</taxon>
        <taxon>Suessiales</taxon>
        <taxon>Symbiodiniaceae</taxon>
        <taxon>Symbiodinium</taxon>
    </lineage>
</organism>
<dbReference type="Proteomes" id="UP000649617">
    <property type="component" value="Unassembled WGS sequence"/>
</dbReference>
<dbReference type="Gene3D" id="3.90.640.10">
    <property type="entry name" value="Actin, Chain A, domain 4"/>
    <property type="match status" value="1"/>
</dbReference>
<dbReference type="GO" id="GO:0016787">
    <property type="term" value="F:hydrolase activity"/>
    <property type="evidence" value="ECO:0007669"/>
    <property type="project" value="UniProtKB-KW"/>
</dbReference>
<comment type="caution">
    <text evidence="4">The sequence shown here is derived from an EMBL/GenBank/DDBJ whole genome shotgun (WGS) entry which is preliminary data.</text>
</comment>
<dbReference type="PANTHER" id="PTHR11937">
    <property type="entry name" value="ACTIN"/>
    <property type="match status" value="1"/>
</dbReference>
<feature type="non-terminal residue" evidence="4">
    <location>
        <position position="282"/>
    </location>
</feature>
<dbReference type="PROSITE" id="PS00432">
    <property type="entry name" value="ACTINS_2"/>
    <property type="match status" value="1"/>
</dbReference>
<dbReference type="InterPro" id="IPR004000">
    <property type="entry name" value="Actin"/>
</dbReference>
<evidence type="ECO:0000256" key="1">
    <source>
        <dbReference type="ARBA" id="ARBA00022801"/>
    </source>
</evidence>
<dbReference type="OrthoDB" id="5132116at2759"/>
<comment type="catalytic activity">
    <reaction evidence="2">
        <text>ATP + H2O = ADP + phosphate + H(+)</text>
        <dbReference type="Rhea" id="RHEA:13065"/>
        <dbReference type="ChEBI" id="CHEBI:15377"/>
        <dbReference type="ChEBI" id="CHEBI:15378"/>
        <dbReference type="ChEBI" id="CHEBI:30616"/>
        <dbReference type="ChEBI" id="CHEBI:43474"/>
        <dbReference type="ChEBI" id="CHEBI:456216"/>
    </reaction>
</comment>